<dbReference type="GO" id="GO:0003676">
    <property type="term" value="F:nucleic acid binding"/>
    <property type="evidence" value="ECO:0007669"/>
    <property type="project" value="InterPro"/>
</dbReference>
<dbReference type="EMBL" id="BGPR01140062">
    <property type="protein sequence ID" value="GBN65775.1"/>
    <property type="molecule type" value="Genomic_DNA"/>
</dbReference>
<name>A0A4Y2QRF7_ARAVE</name>
<evidence type="ECO:0000313" key="2">
    <source>
        <dbReference type="Proteomes" id="UP000499080"/>
    </source>
</evidence>
<evidence type="ECO:0008006" key="3">
    <source>
        <dbReference type="Google" id="ProtNLM"/>
    </source>
</evidence>
<accession>A0A4Y2QRF7</accession>
<keyword evidence="2" id="KW-1185">Reference proteome</keyword>
<dbReference type="Proteomes" id="UP000499080">
    <property type="component" value="Unassembled WGS sequence"/>
</dbReference>
<dbReference type="Gene3D" id="3.30.420.10">
    <property type="entry name" value="Ribonuclease H-like superfamily/Ribonuclease H"/>
    <property type="match status" value="1"/>
</dbReference>
<protein>
    <recommendedName>
        <fullName evidence="3">Tc1-like transposase DDE domain-containing protein</fullName>
    </recommendedName>
</protein>
<dbReference type="InterPro" id="IPR036397">
    <property type="entry name" value="RNaseH_sf"/>
</dbReference>
<dbReference type="PANTHER" id="PTHR47326:SF1">
    <property type="entry name" value="HTH PSQ-TYPE DOMAIN-CONTAINING PROTEIN"/>
    <property type="match status" value="1"/>
</dbReference>
<dbReference type="AlphaFoldDB" id="A0A4Y2QRF7"/>
<comment type="caution">
    <text evidence="1">The sequence shown here is derived from an EMBL/GenBank/DDBJ whole genome shotgun (WGS) entry which is preliminary data.</text>
</comment>
<evidence type="ECO:0000313" key="1">
    <source>
        <dbReference type="EMBL" id="GBN65775.1"/>
    </source>
</evidence>
<dbReference type="PANTHER" id="PTHR47326">
    <property type="entry name" value="TRANSPOSABLE ELEMENT TC3 TRANSPOSASE-LIKE PROTEIN"/>
    <property type="match status" value="1"/>
</dbReference>
<reference evidence="1 2" key="1">
    <citation type="journal article" date="2019" name="Sci. Rep.">
        <title>Orb-weaving spider Araneus ventricosus genome elucidates the spidroin gene catalogue.</title>
        <authorList>
            <person name="Kono N."/>
            <person name="Nakamura H."/>
            <person name="Ohtoshi R."/>
            <person name="Moran D.A.P."/>
            <person name="Shinohara A."/>
            <person name="Yoshida Y."/>
            <person name="Fujiwara M."/>
            <person name="Mori M."/>
            <person name="Tomita M."/>
            <person name="Arakawa K."/>
        </authorList>
    </citation>
    <scope>NUCLEOTIDE SEQUENCE [LARGE SCALE GENOMIC DNA]</scope>
</reference>
<organism evidence="1 2">
    <name type="scientific">Araneus ventricosus</name>
    <name type="common">Orbweaver spider</name>
    <name type="synonym">Epeira ventricosa</name>
    <dbReference type="NCBI Taxonomy" id="182803"/>
    <lineage>
        <taxon>Eukaryota</taxon>
        <taxon>Metazoa</taxon>
        <taxon>Ecdysozoa</taxon>
        <taxon>Arthropoda</taxon>
        <taxon>Chelicerata</taxon>
        <taxon>Arachnida</taxon>
        <taxon>Araneae</taxon>
        <taxon>Araneomorphae</taxon>
        <taxon>Entelegynae</taxon>
        <taxon>Araneoidea</taxon>
        <taxon>Araneidae</taxon>
        <taxon>Araneus</taxon>
    </lineage>
</organism>
<proteinExistence type="predicted"/>
<sequence>MFDTISSVFGIRVIAYQYPNSYLGALHWPPYSPTLNPCDFFLWCHMKDLEYKKKPIDLISLNRSITDSFASTKRKTLELVTDNFVTMLFYCVTSDDFHFESIMH</sequence>
<gene>
    <name evidence="1" type="ORF">AVEN_235892_1</name>
</gene>